<keyword evidence="1" id="KW-0378">Hydrolase</keyword>
<dbReference type="GO" id="GO:0000723">
    <property type="term" value="P:telomere maintenance"/>
    <property type="evidence" value="ECO:0007669"/>
    <property type="project" value="InterPro"/>
</dbReference>
<dbReference type="SUPFAM" id="SSF52540">
    <property type="entry name" value="P-loop containing nucleoside triphosphate hydrolases"/>
    <property type="match status" value="1"/>
</dbReference>
<dbReference type="EC" id="5.6.2.3" evidence="1"/>
<dbReference type="EMBL" id="AZBU02000015">
    <property type="protein sequence ID" value="TKR57421.1"/>
    <property type="molecule type" value="Genomic_DNA"/>
</dbReference>
<feature type="domain" description="DNA helicase Pif1-like DEAD-box helicase" evidence="3">
    <location>
        <begin position="45"/>
        <end position="207"/>
    </location>
</feature>
<dbReference type="InterPro" id="IPR010285">
    <property type="entry name" value="DNA_helicase_pif1-like_DEAD"/>
</dbReference>
<comment type="catalytic activity">
    <reaction evidence="1">
        <text>ATP + H2O = ADP + phosphate + H(+)</text>
        <dbReference type="Rhea" id="RHEA:13065"/>
        <dbReference type="ChEBI" id="CHEBI:15377"/>
        <dbReference type="ChEBI" id="CHEBI:15378"/>
        <dbReference type="ChEBI" id="CHEBI:30616"/>
        <dbReference type="ChEBI" id="CHEBI:43474"/>
        <dbReference type="ChEBI" id="CHEBI:456216"/>
        <dbReference type="EC" id="5.6.2.3"/>
    </reaction>
</comment>
<gene>
    <name evidence="4" type="ORF">L596_030689</name>
</gene>
<dbReference type="GO" id="GO:0006281">
    <property type="term" value="P:DNA repair"/>
    <property type="evidence" value="ECO:0007669"/>
    <property type="project" value="UniProtKB-KW"/>
</dbReference>
<evidence type="ECO:0000313" key="5">
    <source>
        <dbReference type="Proteomes" id="UP000298663"/>
    </source>
</evidence>
<name>A0A4U5LNG6_STECR</name>
<dbReference type="GO" id="GO:0005524">
    <property type="term" value="F:ATP binding"/>
    <property type="evidence" value="ECO:0007669"/>
    <property type="project" value="UniProtKB-KW"/>
</dbReference>
<keyword evidence="1" id="KW-0227">DNA damage</keyword>
<dbReference type="OrthoDB" id="10032644at2759"/>
<dbReference type="PANTHER" id="PTHR10492">
    <property type="match status" value="1"/>
</dbReference>
<dbReference type="GO" id="GO:0016887">
    <property type="term" value="F:ATP hydrolysis activity"/>
    <property type="evidence" value="ECO:0007669"/>
    <property type="project" value="RHEA"/>
</dbReference>
<comment type="caution">
    <text evidence="4">The sequence shown here is derived from an EMBL/GenBank/DDBJ whole genome shotgun (WGS) entry which is preliminary data.</text>
</comment>
<feature type="compositionally biased region" description="Basic and acidic residues" evidence="2">
    <location>
        <begin position="10"/>
        <end position="24"/>
    </location>
</feature>
<dbReference type="GO" id="GO:0043139">
    <property type="term" value="F:5'-3' DNA helicase activity"/>
    <property type="evidence" value="ECO:0007669"/>
    <property type="project" value="UniProtKB-EC"/>
</dbReference>
<proteinExistence type="inferred from homology"/>
<dbReference type="Gene3D" id="3.40.50.300">
    <property type="entry name" value="P-loop containing nucleotide triphosphate hydrolases"/>
    <property type="match status" value="1"/>
</dbReference>
<evidence type="ECO:0000259" key="3">
    <source>
        <dbReference type="Pfam" id="PF05970"/>
    </source>
</evidence>
<dbReference type="InterPro" id="IPR027417">
    <property type="entry name" value="P-loop_NTPase"/>
</dbReference>
<keyword evidence="1" id="KW-0234">DNA repair</keyword>
<dbReference type="STRING" id="34508.A0A4U5LNG6"/>
<reference evidence="4 5" key="1">
    <citation type="journal article" date="2015" name="Genome Biol.">
        <title>Comparative genomics of Steinernema reveals deeply conserved gene regulatory networks.</title>
        <authorList>
            <person name="Dillman A.R."/>
            <person name="Macchietto M."/>
            <person name="Porter C.F."/>
            <person name="Rogers A."/>
            <person name="Williams B."/>
            <person name="Antoshechkin I."/>
            <person name="Lee M.M."/>
            <person name="Goodwin Z."/>
            <person name="Lu X."/>
            <person name="Lewis E.E."/>
            <person name="Goodrich-Blair H."/>
            <person name="Stock S.P."/>
            <person name="Adams B.J."/>
            <person name="Sternberg P.W."/>
            <person name="Mortazavi A."/>
        </authorList>
    </citation>
    <scope>NUCLEOTIDE SEQUENCE [LARGE SCALE GENOMIC DNA]</scope>
    <source>
        <strain evidence="4 5">ALL</strain>
    </source>
</reference>
<dbReference type="Proteomes" id="UP000298663">
    <property type="component" value="Unassembled WGS sequence"/>
</dbReference>
<keyword evidence="1" id="KW-0233">DNA recombination</keyword>
<keyword evidence="5" id="KW-1185">Reference proteome</keyword>
<dbReference type="AlphaFoldDB" id="A0A4U5LNG6"/>
<feature type="region of interest" description="Disordered" evidence="2">
    <location>
        <begin position="1"/>
        <end position="26"/>
    </location>
</feature>
<comment type="similarity">
    <text evidence="1">Belongs to the helicase family.</text>
</comment>
<sequence>MGNSSAARRSPAERRPSARIPGDHRSRRRRIQPAVLLHFGRWRNRQDFLFNAIIAKLRTLCIGRLALAPTGIAALLLRFGQTAHSCFKIPNDVDYSTVPGIQIHHKAAERIRQTRLIIIDEISMLHGAVFDYIDRTIRACYLATDPESQQLFGGKCVLISGDFKQLPPVAPGKGKYGEISASIASSPLFQKFKHIDLKKNMRVDANEVEFGRWLKNLAPAKTSWKAISSWPKFRLDARCRP</sequence>
<evidence type="ECO:0000256" key="2">
    <source>
        <dbReference type="SAM" id="MobiDB-lite"/>
    </source>
</evidence>
<keyword evidence="1" id="KW-0067">ATP-binding</keyword>
<protein>
    <recommendedName>
        <fullName evidence="1">ATP-dependent DNA helicase</fullName>
        <ecNumber evidence="1">5.6.2.3</ecNumber>
    </recommendedName>
</protein>
<dbReference type="Pfam" id="PF05970">
    <property type="entry name" value="PIF1"/>
    <property type="match status" value="1"/>
</dbReference>
<keyword evidence="1" id="KW-0547">Nucleotide-binding</keyword>
<reference evidence="4 5" key="2">
    <citation type="journal article" date="2019" name="G3 (Bethesda)">
        <title>Hybrid Assembly of the Genome of the Entomopathogenic Nematode Steinernema carpocapsae Identifies the X-Chromosome.</title>
        <authorList>
            <person name="Serra L."/>
            <person name="Macchietto M."/>
            <person name="Macias-Munoz A."/>
            <person name="McGill C.J."/>
            <person name="Rodriguez I.M."/>
            <person name="Rodriguez B."/>
            <person name="Murad R."/>
            <person name="Mortazavi A."/>
        </authorList>
    </citation>
    <scope>NUCLEOTIDE SEQUENCE [LARGE SCALE GENOMIC DNA]</scope>
    <source>
        <strain evidence="4 5">ALL</strain>
    </source>
</reference>
<dbReference type="GO" id="GO:0006310">
    <property type="term" value="P:DNA recombination"/>
    <property type="evidence" value="ECO:0007669"/>
    <property type="project" value="UniProtKB-KW"/>
</dbReference>
<organism evidence="4 5">
    <name type="scientific">Steinernema carpocapsae</name>
    <name type="common">Entomopathogenic nematode</name>
    <dbReference type="NCBI Taxonomy" id="34508"/>
    <lineage>
        <taxon>Eukaryota</taxon>
        <taxon>Metazoa</taxon>
        <taxon>Ecdysozoa</taxon>
        <taxon>Nematoda</taxon>
        <taxon>Chromadorea</taxon>
        <taxon>Rhabditida</taxon>
        <taxon>Tylenchina</taxon>
        <taxon>Panagrolaimomorpha</taxon>
        <taxon>Strongyloidoidea</taxon>
        <taxon>Steinernematidae</taxon>
        <taxon>Steinernema</taxon>
    </lineage>
</organism>
<accession>A0A4U5LNG6</accession>
<evidence type="ECO:0000256" key="1">
    <source>
        <dbReference type="RuleBase" id="RU363044"/>
    </source>
</evidence>
<comment type="cofactor">
    <cofactor evidence="1">
        <name>Mg(2+)</name>
        <dbReference type="ChEBI" id="CHEBI:18420"/>
    </cofactor>
</comment>
<evidence type="ECO:0000313" key="4">
    <source>
        <dbReference type="EMBL" id="TKR57421.1"/>
    </source>
</evidence>
<keyword evidence="1" id="KW-0347">Helicase</keyword>